<gene>
    <name evidence="4" type="ORF">FN846DRAFT_943602</name>
</gene>
<dbReference type="EMBL" id="VXIS01000062">
    <property type="protein sequence ID" value="KAA8908991.1"/>
    <property type="molecule type" value="Genomic_DNA"/>
</dbReference>
<dbReference type="InterPro" id="IPR028909">
    <property type="entry name" value="bL21-like"/>
</dbReference>
<sequence length="217" mass="24002">MLPPSRLLFRPLASAAVRPATQHILRPAAAFGTSSVFRQQQQQQLPNTPTTSAIQPATPTTTTTTTTTTATTTTTPAPLSHETLKLLPLLLSQPQHYITIHIHAFPFLVTAGDTVTLPFRLKGVTPGQTLRLTHASVLGSRDYTLKGAPYLDERLFRCHATVVAETAEPMRVKEKTKRRQRKIKKVKSKHVYTVLRIKEVVVRNPFVEGAVEQVDAL</sequence>
<evidence type="ECO:0000313" key="5">
    <source>
        <dbReference type="Proteomes" id="UP000326924"/>
    </source>
</evidence>
<comment type="similarity">
    <text evidence="1">Belongs to the bacterial ribosomal protein bL21 family.</text>
</comment>
<evidence type="ECO:0000256" key="3">
    <source>
        <dbReference type="SAM" id="MobiDB-lite"/>
    </source>
</evidence>
<dbReference type="FunCoup" id="A0A5J5F0J3">
    <property type="interactions" value="199"/>
</dbReference>
<proteinExistence type="inferred from homology"/>
<organism evidence="4 5">
    <name type="scientific">Sphaerosporella brunnea</name>
    <dbReference type="NCBI Taxonomy" id="1250544"/>
    <lineage>
        <taxon>Eukaryota</taxon>
        <taxon>Fungi</taxon>
        <taxon>Dikarya</taxon>
        <taxon>Ascomycota</taxon>
        <taxon>Pezizomycotina</taxon>
        <taxon>Pezizomycetes</taxon>
        <taxon>Pezizales</taxon>
        <taxon>Pyronemataceae</taxon>
        <taxon>Sphaerosporella</taxon>
    </lineage>
</organism>
<dbReference type="Pfam" id="PF00829">
    <property type="entry name" value="Ribosomal_L21p"/>
    <property type="match status" value="1"/>
</dbReference>
<comment type="caution">
    <text evidence="4">The sequence shown here is derived from an EMBL/GenBank/DDBJ whole genome shotgun (WGS) entry which is preliminary data.</text>
</comment>
<evidence type="ECO:0000256" key="2">
    <source>
        <dbReference type="ARBA" id="ARBA00044129"/>
    </source>
</evidence>
<dbReference type="GO" id="GO:0005762">
    <property type="term" value="C:mitochondrial large ribosomal subunit"/>
    <property type="evidence" value="ECO:0007669"/>
    <property type="project" value="TreeGrafter"/>
</dbReference>
<dbReference type="PANTHER" id="PTHR21349:SF0">
    <property type="entry name" value="LARGE RIBOSOMAL SUBUNIT PROTEIN BL21M"/>
    <property type="match status" value="1"/>
</dbReference>
<dbReference type="OrthoDB" id="5994at2759"/>
<name>A0A5J5F0J3_9PEZI</name>
<evidence type="ECO:0000256" key="1">
    <source>
        <dbReference type="ARBA" id="ARBA00008563"/>
    </source>
</evidence>
<reference evidence="4 5" key="1">
    <citation type="submission" date="2019-09" db="EMBL/GenBank/DDBJ databases">
        <title>Draft genome of the ectomycorrhizal ascomycete Sphaerosporella brunnea.</title>
        <authorList>
            <consortium name="DOE Joint Genome Institute"/>
            <person name="Benucci G.M."/>
            <person name="Marozzi G."/>
            <person name="Antonielli L."/>
            <person name="Sanchez S."/>
            <person name="Marco P."/>
            <person name="Wang X."/>
            <person name="Falini L.B."/>
            <person name="Barry K."/>
            <person name="Haridas S."/>
            <person name="Lipzen A."/>
            <person name="Labutti K."/>
            <person name="Grigoriev I.V."/>
            <person name="Murat C."/>
            <person name="Martin F."/>
            <person name="Albertini E."/>
            <person name="Donnini D."/>
            <person name="Bonito G."/>
        </authorList>
    </citation>
    <scope>NUCLEOTIDE SEQUENCE [LARGE SCALE GENOMIC DNA]</scope>
    <source>
        <strain evidence="4 5">Sb_GMNB300</strain>
    </source>
</reference>
<dbReference type="Proteomes" id="UP000326924">
    <property type="component" value="Unassembled WGS sequence"/>
</dbReference>
<dbReference type="PANTHER" id="PTHR21349">
    <property type="entry name" value="50S RIBOSOMAL PROTEIN L21"/>
    <property type="match status" value="1"/>
</dbReference>
<keyword evidence="5" id="KW-1185">Reference proteome</keyword>
<dbReference type="InterPro" id="IPR036164">
    <property type="entry name" value="bL21-like_sf"/>
</dbReference>
<dbReference type="SUPFAM" id="SSF141091">
    <property type="entry name" value="L21p-like"/>
    <property type="match status" value="1"/>
</dbReference>
<feature type="compositionally biased region" description="Low complexity" evidence="3">
    <location>
        <begin position="39"/>
        <end position="77"/>
    </location>
</feature>
<evidence type="ECO:0000313" key="4">
    <source>
        <dbReference type="EMBL" id="KAA8908991.1"/>
    </source>
</evidence>
<dbReference type="InParanoid" id="A0A5J5F0J3"/>
<dbReference type="AlphaFoldDB" id="A0A5J5F0J3"/>
<accession>A0A5J5F0J3</accession>
<protein>
    <recommendedName>
        <fullName evidence="2">Large ribosomal subunit protein bL21m</fullName>
    </recommendedName>
</protein>
<feature type="region of interest" description="Disordered" evidence="3">
    <location>
        <begin position="35"/>
        <end position="77"/>
    </location>
</feature>
<dbReference type="GO" id="GO:0003735">
    <property type="term" value="F:structural constituent of ribosome"/>
    <property type="evidence" value="ECO:0007669"/>
    <property type="project" value="TreeGrafter"/>
</dbReference>